<dbReference type="PANTHER" id="PTHR16275:SF8">
    <property type="entry name" value="COILED-COIL DOMAIN-CONTAINING PROTEIN 40"/>
    <property type="match status" value="1"/>
</dbReference>
<proteinExistence type="predicted"/>
<gene>
    <name evidence="3" type="primary">Ccdc40</name>
    <name evidence="3" type="ORF">CDAR_476151</name>
</gene>
<organism evidence="3 4">
    <name type="scientific">Caerostris darwini</name>
    <dbReference type="NCBI Taxonomy" id="1538125"/>
    <lineage>
        <taxon>Eukaryota</taxon>
        <taxon>Metazoa</taxon>
        <taxon>Ecdysozoa</taxon>
        <taxon>Arthropoda</taxon>
        <taxon>Chelicerata</taxon>
        <taxon>Arachnida</taxon>
        <taxon>Araneae</taxon>
        <taxon>Araneomorphae</taxon>
        <taxon>Entelegynae</taxon>
        <taxon>Araneoidea</taxon>
        <taxon>Araneidae</taxon>
        <taxon>Caerostris</taxon>
    </lineage>
</organism>
<dbReference type="EMBL" id="BPLQ01014096">
    <property type="protein sequence ID" value="GIY77312.1"/>
    <property type="molecule type" value="Genomic_DNA"/>
</dbReference>
<evidence type="ECO:0000256" key="2">
    <source>
        <dbReference type="SAM" id="MobiDB-lite"/>
    </source>
</evidence>
<dbReference type="PANTHER" id="PTHR16275">
    <property type="entry name" value="COILED-COIL DOMAIN-CONTAINING PROTEIN 40"/>
    <property type="match status" value="1"/>
</dbReference>
<dbReference type="GO" id="GO:0035082">
    <property type="term" value="P:axoneme assembly"/>
    <property type="evidence" value="ECO:0007669"/>
    <property type="project" value="InterPro"/>
</dbReference>
<feature type="region of interest" description="Disordered" evidence="2">
    <location>
        <begin position="1"/>
        <end position="42"/>
    </location>
</feature>
<comment type="caution">
    <text evidence="3">The sequence shown here is derived from an EMBL/GenBank/DDBJ whole genome shotgun (WGS) entry which is preliminary data.</text>
</comment>
<accession>A0AAV4W3R0</accession>
<dbReference type="GO" id="GO:0005737">
    <property type="term" value="C:cytoplasm"/>
    <property type="evidence" value="ECO:0007669"/>
    <property type="project" value="TreeGrafter"/>
</dbReference>
<dbReference type="InterPro" id="IPR037386">
    <property type="entry name" value="CCDC40"/>
</dbReference>
<sequence length="918" mass="108485">MSTTSLKEGESGDVSFVSSTEKEEFNQEVSVSEFETNKEPELESKKVTLLTSENEKVKKILGSDHPLMIKYQKDLKERLLALLQETDEYIFDLKRTITGQEGENKHFAERGYELQKQLRLQEETLKSIHEKYENQIKRKEEVVAKREQIKKNFQTVEEAGKEEVKKDLELQTKLEDASFEVVQLTSLQMETYTDAKSLKRAVEKTVRERENLEVEKLRQDLLISRFENDKFNLEDKINRHKTQWSIKKEEATDLRKELIAANAEMEKIQVEKQQIVHQWKQSVASLGKQDNVLSEIRDTVRKYEDDASTFNMDISACKKSVRKELERNEQLVLQLEFKEAEIIRSKTEMRKTLEHQADLEENITVLDKTVEINEQELKNLNDNKVLKEKELEAKDRALQKLYAYQKTLEKKHMDLLHDKLTITKASKYTEKLIQDIRNSIRLNEDKGSKKENEKEKLLLKLDNLRIYMTNMENGLNDLYKERKEKEILLDKSEINVLRNREKLDIKRGEVRELENQLKEMISAAGGQELAPFERELASLRREIFTAEQGKRNMEQEYLRNQQELFSLSKQSSVKSDENEFYMKKIAIVEGKKVQIEADISKEEKDMKDIQNRIQKIKTEIAHVNQILHERNSVQKNVLESIAISKGDYIKTLKDVEMNYLERQNELKSLRRKKKKHFRTLIDIQRSLVYWQGKVRLAEETRKMLKSESYMFEFSSITSEIRRLQVKQEQVLKEQEKQVKQLRRGVYIHTNLYIEADKQALFGKRRKAPEYVQKKIKYALKKIQDDKKELEVLNEKINSLSFTESELNDACETEQLLTSEMINKIKIIEYDIDNKEQEKRQAVIDLSLKQKKAKLMEKVIDGSYVRAIRNELKRAEEIEKLQTNLRAIQVMAEATINEYPHMAKNFYKVLDYIIVSKQI</sequence>
<feature type="coiled-coil region" evidence="1">
    <location>
        <begin position="195"/>
        <end position="271"/>
    </location>
</feature>
<evidence type="ECO:0000313" key="4">
    <source>
        <dbReference type="Proteomes" id="UP001054837"/>
    </source>
</evidence>
<feature type="coiled-coil region" evidence="1">
    <location>
        <begin position="592"/>
        <end position="626"/>
    </location>
</feature>
<keyword evidence="4" id="KW-1185">Reference proteome</keyword>
<dbReference type="AlphaFoldDB" id="A0AAV4W3R0"/>
<feature type="coiled-coil region" evidence="1">
    <location>
        <begin position="321"/>
        <end position="397"/>
    </location>
</feature>
<evidence type="ECO:0000256" key="1">
    <source>
        <dbReference type="SAM" id="Coils"/>
    </source>
</evidence>
<name>A0AAV4W3R0_9ARAC</name>
<evidence type="ECO:0000313" key="3">
    <source>
        <dbReference type="EMBL" id="GIY77312.1"/>
    </source>
</evidence>
<feature type="coiled-coil region" evidence="1">
    <location>
        <begin position="475"/>
        <end position="556"/>
    </location>
</feature>
<reference evidence="3 4" key="1">
    <citation type="submission" date="2021-06" db="EMBL/GenBank/DDBJ databases">
        <title>Caerostris darwini draft genome.</title>
        <authorList>
            <person name="Kono N."/>
            <person name="Arakawa K."/>
        </authorList>
    </citation>
    <scope>NUCLEOTIDE SEQUENCE [LARGE SCALE GENOMIC DNA]</scope>
</reference>
<protein>
    <submittedName>
        <fullName evidence="3">Coiled-coil domain-containing protein 40</fullName>
    </submittedName>
</protein>
<keyword evidence="1" id="KW-0175">Coiled coil</keyword>
<feature type="coiled-coil region" evidence="1">
    <location>
        <begin position="122"/>
        <end position="159"/>
    </location>
</feature>
<dbReference type="Proteomes" id="UP001054837">
    <property type="component" value="Unassembled WGS sequence"/>
</dbReference>